<protein>
    <recommendedName>
        <fullName evidence="4">Integrase</fullName>
    </recommendedName>
</protein>
<keyword evidence="3" id="KW-1185">Reference proteome</keyword>
<dbReference type="Proteomes" id="UP000268329">
    <property type="component" value="Chromosome"/>
</dbReference>
<sequence>MGRPSPEPLSSASFRDDEPVFGDGHQVRDGFTVPVFGDVGRWSGECIGRPANRQPAGWEVAFPEEDPLVNLQLREVAFAWLNPTHSVLRRAGVFLAAEPMAFGTVKAHCFKLQALARRGGELGLGRGLGGWDKEDWKLIVADQGAELDPSTVATYVSGVRALRRVAAVVSGIDPFDDPWDGLAATKVALQEHSDESAETDGLSTPDIPPSAWWPLLRAAWTYIHVLAPDIFSWRGDFERRTAALPEPKPRAERVESLKPADLDALLNTWLADPDHPVPLLAQEWKGSPAGTPIWKTLSRIVTNGRNQDLFTARRDRLTKRVTARRAAVLQAVAAGRCVTVHGPTAWSTLGTPAYQPQGRRPVPGAQLDEDVKRWLADPDNHIPVRAVDDLHDKAGTPIWATLARQIWGPRDAARSHPCLKTNRARSAMIMRAIETGQVVLVDSAERSRAGWRSLPMPCPQATVVTRSDGTSGPWRTQITQGELDDELRMLRAACYIFIAALSMMRDSEVQEIERNPLVTYFGSPAITSRKTKLDPARPELFWWISEPVAEAVAVAEALSWHPTHLFATLEPPRQSTRPRRSDGRPRKVGRNGITPGDEIDFFIERINTTHGRLGVEEIPAAHVRPHMFRKTMSAIAAREPDSEIAVGLQLKHAARRAMANRTSQAYGKMAPEWAKEFDQELEQAAALKLVGLLSARRDGEAVAVGPGAARLHAGLDKVIETMDSDPQLRAQIADERVEAALLVSEFPELHLGTVNHCMFDAPQAECQDQLPEDQRGQAPLLGACEPSRCRNSVVTRSHAPIWISEEDDLMVMAKDRRMAPPRRESVLIRLADVRRITDALKDEMGDNL</sequence>
<dbReference type="EMBL" id="CP033073">
    <property type="protein sequence ID" value="AYN40195.1"/>
    <property type="molecule type" value="Genomic_DNA"/>
</dbReference>
<name>A0A3G2JFP6_9ACTN</name>
<reference evidence="2 3" key="1">
    <citation type="submission" date="2018-10" db="EMBL/GenBank/DDBJ databases">
        <title>The genome of Streptomyces dangxiongensis Z022.</title>
        <authorList>
            <person name="Zhang B."/>
        </authorList>
    </citation>
    <scope>NUCLEOTIDE SEQUENCE [LARGE SCALE GENOMIC DNA]</scope>
    <source>
        <strain evidence="2 3">Z022</strain>
    </source>
</reference>
<evidence type="ECO:0000313" key="2">
    <source>
        <dbReference type="EMBL" id="AYN40195.1"/>
    </source>
</evidence>
<evidence type="ECO:0000256" key="1">
    <source>
        <dbReference type="SAM" id="MobiDB-lite"/>
    </source>
</evidence>
<dbReference type="OrthoDB" id="8776710at2"/>
<evidence type="ECO:0000313" key="3">
    <source>
        <dbReference type="Proteomes" id="UP000268329"/>
    </source>
</evidence>
<organism evidence="2 3">
    <name type="scientific">Streptomyces dangxiongensis</name>
    <dbReference type="NCBI Taxonomy" id="1442032"/>
    <lineage>
        <taxon>Bacteria</taxon>
        <taxon>Bacillati</taxon>
        <taxon>Actinomycetota</taxon>
        <taxon>Actinomycetes</taxon>
        <taxon>Kitasatosporales</taxon>
        <taxon>Streptomycetaceae</taxon>
        <taxon>Streptomyces</taxon>
    </lineage>
</organism>
<dbReference type="AlphaFoldDB" id="A0A3G2JFP6"/>
<proteinExistence type="predicted"/>
<gene>
    <name evidence="2" type="ORF">D9753_16150</name>
</gene>
<dbReference type="KEGG" id="sdd:D9753_16150"/>
<evidence type="ECO:0008006" key="4">
    <source>
        <dbReference type="Google" id="ProtNLM"/>
    </source>
</evidence>
<accession>A0A3G2JFP6</accession>
<feature type="region of interest" description="Disordered" evidence="1">
    <location>
        <begin position="569"/>
        <end position="595"/>
    </location>
</feature>
<feature type="region of interest" description="Disordered" evidence="1">
    <location>
        <begin position="1"/>
        <end position="26"/>
    </location>
</feature>